<organism evidence="1 2">
    <name type="scientific">Nyssa sinensis</name>
    <dbReference type="NCBI Taxonomy" id="561372"/>
    <lineage>
        <taxon>Eukaryota</taxon>
        <taxon>Viridiplantae</taxon>
        <taxon>Streptophyta</taxon>
        <taxon>Embryophyta</taxon>
        <taxon>Tracheophyta</taxon>
        <taxon>Spermatophyta</taxon>
        <taxon>Magnoliopsida</taxon>
        <taxon>eudicotyledons</taxon>
        <taxon>Gunneridae</taxon>
        <taxon>Pentapetalae</taxon>
        <taxon>asterids</taxon>
        <taxon>Cornales</taxon>
        <taxon>Nyssaceae</taxon>
        <taxon>Nyssa</taxon>
    </lineage>
</organism>
<sequence>MKNTFQSELITIQALHSFFCGPCHIHTEVSCSATSHPKLCLGRIFYKTCVGGFSSNCLVTLEEKHQFLHTVVIRT</sequence>
<evidence type="ECO:0000313" key="1">
    <source>
        <dbReference type="EMBL" id="KAA8531192.1"/>
    </source>
</evidence>
<reference evidence="1 2" key="1">
    <citation type="submission" date="2019-09" db="EMBL/GenBank/DDBJ databases">
        <title>A chromosome-level genome assembly of the Chinese tupelo Nyssa sinensis.</title>
        <authorList>
            <person name="Yang X."/>
            <person name="Kang M."/>
            <person name="Yang Y."/>
            <person name="Xiong H."/>
            <person name="Wang M."/>
            <person name="Zhang Z."/>
            <person name="Wang Z."/>
            <person name="Wu H."/>
            <person name="Ma T."/>
            <person name="Liu J."/>
            <person name="Xi Z."/>
        </authorList>
    </citation>
    <scope>NUCLEOTIDE SEQUENCE [LARGE SCALE GENOMIC DNA]</scope>
    <source>
        <strain evidence="1">J267</strain>
        <tissue evidence="1">Leaf</tissue>
    </source>
</reference>
<protein>
    <submittedName>
        <fullName evidence="1">Uncharacterized protein</fullName>
    </submittedName>
</protein>
<accession>A0A5J5AN46</accession>
<dbReference type="AlphaFoldDB" id="A0A5J5AN46"/>
<dbReference type="Proteomes" id="UP000325577">
    <property type="component" value="Linkage Group LG2"/>
</dbReference>
<gene>
    <name evidence="1" type="ORF">F0562_005894</name>
</gene>
<name>A0A5J5AN46_9ASTE</name>
<proteinExistence type="predicted"/>
<keyword evidence="2" id="KW-1185">Reference proteome</keyword>
<dbReference type="EMBL" id="CM018043">
    <property type="protein sequence ID" value="KAA8531192.1"/>
    <property type="molecule type" value="Genomic_DNA"/>
</dbReference>
<evidence type="ECO:0000313" key="2">
    <source>
        <dbReference type="Proteomes" id="UP000325577"/>
    </source>
</evidence>